<dbReference type="SMART" id="SM00870">
    <property type="entry name" value="Asparaginase"/>
    <property type="match status" value="1"/>
</dbReference>
<dbReference type="PROSITE" id="PS51732">
    <property type="entry name" value="ASN_GLN_ASE_3"/>
    <property type="match status" value="1"/>
</dbReference>
<evidence type="ECO:0000259" key="8">
    <source>
        <dbReference type="Pfam" id="PF17763"/>
    </source>
</evidence>
<dbReference type="InterPro" id="IPR006034">
    <property type="entry name" value="Asparaginase/glutaminase-like"/>
</dbReference>
<dbReference type="FunFam" id="3.40.50.1170:FF:000001">
    <property type="entry name" value="L-asparaginase 2"/>
    <property type="match status" value="1"/>
</dbReference>
<dbReference type="InterPro" id="IPR036152">
    <property type="entry name" value="Asp/glu_Ase-like_sf"/>
</dbReference>
<keyword evidence="10" id="KW-1185">Reference proteome</keyword>
<dbReference type="PIRSF" id="PIRSF500176">
    <property type="entry name" value="L_ASNase"/>
    <property type="match status" value="1"/>
</dbReference>
<dbReference type="OrthoDB" id="9788068at2"/>
<feature type="binding site" evidence="4">
    <location>
        <position position="66"/>
    </location>
    <ligand>
        <name>substrate</name>
    </ligand>
</feature>
<dbReference type="Gene3D" id="3.40.50.1170">
    <property type="entry name" value="L-asparaginase, N-terminal domain"/>
    <property type="match status" value="1"/>
</dbReference>
<sequence>MQVVAGKIVVLGTGGTIAGTAASAEDNIGYTAAQVGVGQLLAAVPGLERAAQGAVFEAEQVAQIDSKDMDDAVWGALALRCAERLADPQVRGLVVTHGTDTLEETAWFLHRVLAGAAHKPVVLVSAMRPATAQAPDGPQNLLDAMAVITTPGARGVVTVAAGEVHGARLVQKVHPYRLHAFASADAGPLGWVEQGAVRLASNWPDAAVESAKIAIENVAKAKDWPRVEIVLSHAGATGRAVDLLVADGVHGLVVAATGNGTLHHRLQAALERAQAAGVAVRVATRCPLGQVLPRPGDTLPDSQGMSAVKARVDLLLELLSTGA</sequence>
<evidence type="ECO:0000256" key="3">
    <source>
        <dbReference type="PIRSR" id="PIRSR001220-1"/>
    </source>
</evidence>
<dbReference type="GO" id="GO:0004067">
    <property type="term" value="F:asparaginase activity"/>
    <property type="evidence" value="ECO:0007669"/>
    <property type="project" value="UniProtKB-UniRule"/>
</dbReference>
<feature type="domain" description="Asparaginase/glutaminase C-terminal" evidence="8">
    <location>
        <begin position="226"/>
        <end position="316"/>
    </location>
</feature>
<dbReference type="Pfam" id="PF00710">
    <property type="entry name" value="Asparaginase"/>
    <property type="match status" value="1"/>
</dbReference>
<evidence type="ECO:0000256" key="4">
    <source>
        <dbReference type="PIRSR" id="PIRSR001220-2"/>
    </source>
</evidence>
<evidence type="ECO:0000256" key="2">
    <source>
        <dbReference type="ARBA" id="ARBA00022801"/>
    </source>
</evidence>
<dbReference type="PANTHER" id="PTHR11707">
    <property type="entry name" value="L-ASPARAGINASE"/>
    <property type="match status" value="1"/>
</dbReference>
<dbReference type="RefSeq" id="WP_092950149.1">
    <property type="nucleotide sequence ID" value="NZ_FOMQ01000003.1"/>
</dbReference>
<feature type="binding site" evidence="4">
    <location>
        <begin position="99"/>
        <end position="100"/>
    </location>
    <ligand>
        <name>substrate</name>
    </ligand>
</feature>
<evidence type="ECO:0000256" key="6">
    <source>
        <dbReference type="PROSITE-ProRule" id="PRU10100"/>
    </source>
</evidence>
<dbReference type="Proteomes" id="UP000199517">
    <property type="component" value="Unassembled WGS sequence"/>
</dbReference>
<accession>A0A1I1T679</accession>
<dbReference type="Gene3D" id="3.40.50.40">
    <property type="match status" value="1"/>
</dbReference>
<feature type="active site" evidence="6">
    <location>
        <position position="99"/>
    </location>
</feature>
<feature type="active site" evidence="5">
    <location>
        <position position="16"/>
    </location>
</feature>
<dbReference type="InterPro" id="IPR027474">
    <property type="entry name" value="L-asparaginase_N"/>
</dbReference>
<evidence type="ECO:0000256" key="1">
    <source>
        <dbReference type="ARBA" id="ARBA00010518"/>
    </source>
</evidence>
<dbReference type="EMBL" id="FOMQ01000003">
    <property type="protein sequence ID" value="SFD51803.1"/>
    <property type="molecule type" value="Genomic_DNA"/>
</dbReference>
<dbReference type="GO" id="GO:0006528">
    <property type="term" value="P:asparagine metabolic process"/>
    <property type="evidence" value="ECO:0007669"/>
    <property type="project" value="InterPro"/>
</dbReference>
<dbReference type="PROSITE" id="PS00917">
    <property type="entry name" value="ASN_GLN_ASE_2"/>
    <property type="match status" value="1"/>
</dbReference>
<proteinExistence type="inferred from homology"/>
<keyword evidence="2" id="KW-0378">Hydrolase</keyword>
<dbReference type="PIRSF" id="PIRSF001220">
    <property type="entry name" value="L-ASNase_gatD"/>
    <property type="match status" value="1"/>
</dbReference>
<dbReference type="PRINTS" id="PR00139">
    <property type="entry name" value="ASNGLNASE"/>
</dbReference>
<dbReference type="AlphaFoldDB" id="A0A1I1T679"/>
<dbReference type="PROSITE" id="PS00144">
    <property type="entry name" value="ASN_GLN_ASE_1"/>
    <property type="match status" value="1"/>
</dbReference>
<feature type="active site" description="O-isoaspartyl threonine intermediate" evidence="3">
    <location>
        <position position="16"/>
    </location>
</feature>
<dbReference type="InterPro" id="IPR037152">
    <property type="entry name" value="L-asparaginase_N_sf"/>
</dbReference>
<dbReference type="STRING" id="32040.SAMN04489710_10319"/>
<dbReference type="InterPro" id="IPR040919">
    <property type="entry name" value="Asparaginase_C"/>
</dbReference>
<dbReference type="InterPro" id="IPR020827">
    <property type="entry name" value="Asparaginase/glutaminase_AS1"/>
</dbReference>
<protein>
    <submittedName>
        <fullName evidence="9">L-asparaginase</fullName>
    </submittedName>
</protein>
<dbReference type="InterPro" id="IPR027475">
    <property type="entry name" value="Asparaginase/glutaminase_AS2"/>
</dbReference>
<dbReference type="SUPFAM" id="SSF53774">
    <property type="entry name" value="Glutaminase/Asparaginase"/>
    <property type="match status" value="1"/>
</dbReference>
<name>A0A1I1T679_9BURK</name>
<dbReference type="InterPro" id="IPR004550">
    <property type="entry name" value="AsnASE_II"/>
</dbReference>
<comment type="similarity">
    <text evidence="1">Belongs to the asparaginase 1 family.</text>
</comment>
<dbReference type="InterPro" id="IPR027473">
    <property type="entry name" value="L-asparaginase_C"/>
</dbReference>
<evidence type="ECO:0000259" key="7">
    <source>
        <dbReference type="Pfam" id="PF00710"/>
    </source>
</evidence>
<reference evidence="10" key="1">
    <citation type="submission" date="2016-10" db="EMBL/GenBank/DDBJ databases">
        <authorList>
            <person name="Varghese N."/>
            <person name="Submissions S."/>
        </authorList>
    </citation>
    <scope>NUCLEOTIDE SEQUENCE [LARGE SCALE GENOMIC DNA]</scope>
    <source>
        <strain evidence="10">DSM 7481</strain>
    </source>
</reference>
<evidence type="ECO:0000256" key="5">
    <source>
        <dbReference type="PROSITE-ProRule" id="PRU10099"/>
    </source>
</evidence>
<gene>
    <name evidence="9" type="ORF">SAMN04489710_10319</name>
</gene>
<feature type="domain" description="L-asparaginase N-terminal" evidence="7">
    <location>
        <begin position="7"/>
        <end position="202"/>
    </location>
</feature>
<organism evidence="9 10">
    <name type="scientific">Paracidovorax konjaci</name>
    <dbReference type="NCBI Taxonomy" id="32040"/>
    <lineage>
        <taxon>Bacteria</taxon>
        <taxon>Pseudomonadati</taxon>
        <taxon>Pseudomonadota</taxon>
        <taxon>Betaproteobacteria</taxon>
        <taxon>Burkholderiales</taxon>
        <taxon>Comamonadaceae</taxon>
        <taxon>Paracidovorax</taxon>
    </lineage>
</organism>
<dbReference type="Pfam" id="PF17763">
    <property type="entry name" value="Asparaginase_C"/>
    <property type="match status" value="1"/>
</dbReference>
<dbReference type="PANTHER" id="PTHR11707:SF28">
    <property type="entry name" value="60 KDA LYSOPHOSPHOLIPASE"/>
    <property type="match status" value="1"/>
</dbReference>
<evidence type="ECO:0000313" key="10">
    <source>
        <dbReference type="Proteomes" id="UP000199517"/>
    </source>
</evidence>
<dbReference type="CDD" id="cd08964">
    <property type="entry name" value="L-asparaginase_II"/>
    <property type="match status" value="1"/>
</dbReference>
<evidence type="ECO:0000313" key="9">
    <source>
        <dbReference type="EMBL" id="SFD51803.1"/>
    </source>
</evidence>